<feature type="signal peptide" evidence="8">
    <location>
        <begin position="1"/>
        <end position="19"/>
    </location>
</feature>
<dbReference type="OrthoDB" id="6409159at2759"/>
<dbReference type="Pfam" id="PF02221">
    <property type="entry name" value="E1_DerP2_DerF2"/>
    <property type="match status" value="1"/>
</dbReference>
<dbReference type="InterPro" id="IPR036846">
    <property type="entry name" value="GM2-AP_sf"/>
</dbReference>
<sequence length="157" mass="17276">MKLASLALLLTTVVGLSNASFLPGLVMQEDVGTYMQESTKLITNCGDASDILTIDYVTLSPDPPVKGEELTIDFKGYLSETVPNGTTVQVIVKYGVVKLIQKTFDFCEKIEEVDEKCPIPQGELSFTKGKYTVHAEVKTPEEKRVVCLIGQTIFPRK</sequence>
<dbReference type="Proteomes" id="UP000603453">
    <property type="component" value="Unassembled WGS sequence"/>
</dbReference>
<accession>A0A8H7QV01</accession>
<comment type="function">
    <text evidence="1">Catalyzes the intermembrane transfer of phosphatidylglycerol and phosphatidylinositol.</text>
</comment>
<evidence type="ECO:0000256" key="6">
    <source>
        <dbReference type="ARBA" id="ARBA00022729"/>
    </source>
</evidence>
<evidence type="ECO:0000313" key="11">
    <source>
        <dbReference type="Proteomes" id="UP000603453"/>
    </source>
</evidence>
<dbReference type="InterPro" id="IPR003172">
    <property type="entry name" value="ML_dom"/>
</dbReference>
<evidence type="ECO:0000256" key="2">
    <source>
        <dbReference type="ARBA" id="ARBA00006370"/>
    </source>
</evidence>
<evidence type="ECO:0000256" key="3">
    <source>
        <dbReference type="ARBA" id="ARBA00011245"/>
    </source>
</evidence>
<dbReference type="InterPro" id="IPR014756">
    <property type="entry name" value="Ig_E-set"/>
</dbReference>
<evidence type="ECO:0000313" key="10">
    <source>
        <dbReference type="EMBL" id="KAG2199247.1"/>
    </source>
</evidence>
<comment type="caution">
    <text evidence="10">The sequence shown here is derived from an EMBL/GenBank/DDBJ whole genome shotgun (WGS) entry which is preliminary data.</text>
</comment>
<gene>
    <name evidence="10" type="ORF">INT47_010622</name>
</gene>
<feature type="domain" description="MD-2-related lipid-recognition" evidence="9">
    <location>
        <begin position="42"/>
        <end position="152"/>
    </location>
</feature>
<keyword evidence="7" id="KW-0445">Lipid transport</keyword>
<keyword evidence="5" id="KW-0813">Transport</keyword>
<protein>
    <recommendedName>
        <fullName evidence="4">Phosphatidylglycerol/phosphatidylinositol transfer protein</fullName>
    </recommendedName>
</protein>
<reference evidence="10" key="1">
    <citation type="submission" date="2020-12" db="EMBL/GenBank/DDBJ databases">
        <title>Metabolic potential, ecology and presence of endohyphal bacteria is reflected in genomic diversity of Mucoromycotina.</title>
        <authorList>
            <person name="Muszewska A."/>
            <person name="Okrasinska A."/>
            <person name="Steczkiewicz K."/>
            <person name="Drgas O."/>
            <person name="Orlowska M."/>
            <person name="Perlinska-Lenart U."/>
            <person name="Aleksandrzak-Piekarczyk T."/>
            <person name="Szatraj K."/>
            <person name="Zielenkiewicz U."/>
            <person name="Pilsyk S."/>
            <person name="Malc E."/>
            <person name="Mieczkowski P."/>
            <person name="Kruszewska J.S."/>
            <person name="Biernat P."/>
            <person name="Pawlowska J."/>
        </authorList>
    </citation>
    <scope>NUCLEOTIDE SEQUENCE</scope>
    <source>
        <strain evidence="10">WA0000017839</strain>
    </source>
</reference>
<organism evidence="10 11">
    <name type="scientific">Mucor saturninus</name>
    <dbReference type="NCBI Taxonomy" id="64648"/>
    <lineage>
        <taxon>Eukaryota</taxon>
        <taxon>Fungi</taxon>
        <taxon>Fungi incertae sedis</taxon>
        <taxon>Mucoromycota</taxon>
        <taxon>Mucoromycotina</taxon>
        <taxon>Mucoromycetes</taxon>
        <taxon>Mucorales</taxon>
        <taxon>Mucorineae</taxon>
        <taxon>Mucoraceae</taxon>
        <taxon>Mucor</taxon>
    </lineage>
</organism>
<keyword evidence="11" id="KW-1185">Reference proteome</keyword>
<feature type="chain" id="PRO_5034520298" description="Phosphatidylglycerol/phosphatidylinositol transfer protein" evidence="8">
    <location>
        <begin position="20"/>
        <end position="157"/>
    </location>
</feature>
<name>A0A8H7QV01_9FUNG</name>
<evidence type="ECO:0000256" key="5">
    <source>
        <dbReference type="ARBA" id="ARBA00022448"/>
    </source>
</evidence>
<keyword evidence="6 8" id="KW-0732">Signal</keyword>
<evidence type="ECO:0000256" key="8">
    <source>
        <dbReference type="SAM" id="SignalP"/>
    </source>
</evidence>
<dbReference type="GO" id="GO:0015918">
    <property type="term" value="P:sterol transport"/>
    <property type="evidence" value="ECO:0007669"/>
    <property type="project" value="InterPro"/>
</dbReference>
<dbReference type="GO" id="GO:0032934">
    <property type="term" value="F:sterol binding"/>
    <property type="evidence" value="ECO:0007669"/>
    <property type="project" value="InterPro"/>
</dbReference>
<proteinExistence type="inferred from homology"/>
<dbReference type="InterPro" id="IPR039670">
    <property type="entry name" value="NPC2-like"/>
</dbReference>
<dbReference type="AlphaFoldDB" id="A0A8H7QV01"/>
<dbReference type="Gene3D" id="2.70.220.10">
    <property type="entry name" value="Ganglioside GM2 activator"/>
    <property type="match status" value="1"/>
</dbReference>
<evidence type="ECO:0000259" key="9">
    <source>
        <dbReference type="SMART" id="SM00737"/>
    </source>
</evidence>
<dbReference type="SMART" id="SM00737">
    <property type="entry name" value="ML"/>
    <property type="match status" value="1"/>
</dbReference>
<dbReference type="EMBL" id="JAEPRD010000099">
    <property type="protein sequence ID" value="KAG2199247.1"/>
    <property type="molecule type" value="Genomic_DNA"/>
</dbReference>
<comment type="similarity">
    <text evidence="2">Belongs to the NPC2 family.</text>
</comment>
<evidence type="ECO:0000256" key="4">
    <source>
        <dbReference type="ARBA" id="ARBA00016056"/>
    </source>
</evidence>
<evidence type="ECO:0000256" key="7">
    <source>
        <dbReference type="ARBA" id="ARBA00023055"/>
    </source>
</evidence>
<evidence type="ECO:0000256" key="1">
    <source>
        <dbReference type="ARBA" id="ARBA00002053"/>
    </source>
</evidence>
<dbReference type="SUPFAM" id="SSF81296">
    <property type="entry name" value="E set domains"/>
    <property type="match status" value="1"/>
</dbReference>
<comment type="subunit">
    <text evidence="3">Monomer.</text>
</comment>
<dbReference type="PANTHER" id="PTHR11306">
    <property type="entry name" value="NIEMANN PICK TYPE C2 PROTEIN NPC2-RELATED"/>
    <property type="match status" value="1"/>
</dbReference>
<dbReference type="PANTHER" id="PTHR11306:SF0">
    <property type="entry name" value="PHOSPHATIDYLGLYCEROL_PHOSPHATIDYLINOSITOL TRANSFER PROTEIN"/>
    <property type="match status" value="1"/>
</dbReference>